<name>A0A433UK73_ANAVA</name>
<evidence type="ECO:0000313" key="2">
    <source>
        <dbReference type="Proteomes" id="UP000276103"/>
    </source>
</evidence>
<sequence length="362" mass="41491">MKGKSKCLSCGTLLTIPQAISPSMNTFSLDEEQSDSHYSRKVKFSFTDASIDKVASVMGGHVPLTQIVNSQRPVIREQQQLLPSFQKPLEETHHSQNEELIEQSINHSSQKNSDANDPLNYFEKDGQGILISINPDYKGKNKKSQQQRFSLLYVWAYNLIHQEPVPNKEHLNQAARTNGVHDKNYSTHLNDVASRFFIKSDGTYKLNPGGQLELKNILSEMQNLEITGFEYWSQTRKNSSRGSRITKEETQKIEEWIQMQSRCETFDVRKLETAVNFALFALFDLIKELKVQEAVKPGLAYEYLIKKYQTVSVKKDNFTKALTNGKEYSKYFNRTHEGLYCLTVDAESLVEEWLNQGSVQKA</sequence>
<comment type="caution">
    <text evidence="1">The sequence shown here is derived from an EMBL/GenBank/DDBJ whole genome shotgun (WGS) entry which is preliminary data.</text>
</comment>
<evidence type="ECO:0000313" key="1">
    <source>
        <dbReference type="EMBL" id="RUS94237.1"/>
    </source>
</evidence>
<dbReference type="Proteomes" id="UP000276103">
    <property type="component" value="Unassembled WGS sequence"/>
</dbReference>
<dbReference type="AlphaFoldDB" id="A0A433UK73"/>
<organism evidence="1 2">
    <name type="scientific">Trichormus variabilis SAG 1403-4b</name>
    <dbReference type="NCBI Taxonomy" id="447716"/>
    <lineage>
        <taxon>Bacteria</taxon>
        <taxon>Bacillati</taxon>
        <taxon>Cyanobacteriota</taxon>
        <taxon>Cyanophyceae</taxon>
        <taxon>Nostocales</taxon>
        <taxon>Nostocaceae</taxon>
        <taxon>Trichormus</taxon>
    </lineage>
</organism>
<keyword evidence="2" id="KW-1185">Reference proteome</keyword>
<dbReference type="EMBL" id="RSCM01000014">
    <property type="protein sequence ID" value="RUS94237.1"/>
    <property type="molecule type" value="Genomic_DNA"/>
</dbReference>
<protein>
    <submittedName>
        <fullName evidence="1">Uncharacterized protein</fullName>
    </submittedName>
</protein>
<proteinExistence type="predicted"/>
<accession>A0A433UK73</accession>
<reference evidence="1 2" key="1">
    <citation type="journal article" date="2019" name="Genome Biol. Evol.">
        <title>Day and night: Metabolic profiles and evolutionary relationships of six axenic non-marine cyanobacteria.</title>
        <authorList>
            <person name="Will S.E."/>
            <person name="Henke P."/>
            <person name="Boedeker C."/>
            <person name="Huang S."/>
            <person name="Brinkmann H."/>
            <person name="Rohde M."/>
            <person name="Jarek M."/>
            <person name="Friedl T."/>
            <person name="Seufert S."/>
            <person name="Schumacher M."/>
            <person name="Overmann J."/>
            <person name="Neumann-Schaal M."/>
            <person name="Petersen J."/>
        </authorList>
    </citation>
    <scope>NUCLEOTIDE SEQUENCE [LARGE SCALE GENOMIC DNA]</scope>
    <source>
        <strain evidence="1 2">SAG 1403-4b</strain>
    </source>
</reference>
<gene>
    <name evidence="1" type="ORF">DSM107003_37680</name>
</gene>